<organism evidence="3 4">
    <name type="scientific">Dreissena polymorpha</name>
    <name type="common">Zebra mussel</name>
    <name type="synonym">Mytilus polymorpha</name>
    <dbReference type="NCBI Taxonomy" id="45954"/>
    <lineage>
        <taxon>Eukaryota</taxon>
        <taxon>Metazoa</taxon>
        <taxon>Spiralia</taxon>
        <taxon>Lophotrochozoa</taxon>
        <taxon>Mollusca</taxon>
        <taxon>Bivalvia</taxon>
        <taxon>Autobranchia</taxon>
        <taxon>Heteroconchia</taxon>
        <taxon>Euheterodonta</taxon>
        <taxon>Imparidentia</taxon>
        <taxon>Neoheterodontei</taxon>
        <taxon>Myida</taxon>
        <taxon>Dreissenoidea</taxon>
        <taxon>Dreissenidae</taxon>
        <taxon>Dreissena</taxon>
    </lineage>
</organism>
<sequence>MFCLKNRSQHAFFISTNQILAEDPDIGQNGAIEYSFSPGTTERVAQTFRLDPNSGTITLAASLKDSGMFIYL</sequence>
<dbReference type="InterPro" id="IPR015919">
    <property type="entry name" value="Cadherin-like_sf"/>
</dbReference>
<dbReference type="Gene3D" id="2.60.40.60">
    <property type="entry name" value="Cadherins"/>
    <property type="match status" value="1"/>
</dbReference>
<dbReference type="PROSITE" id="PS50268">
    <property type="entry name" value="CADHERIN_2"/>
    <property type="match status" value="1"/>
</dbReference>
<proteinExistence type="predicted"/>
<keyword evidence="4" id="KW-1185">Reference proteome</keyword>
<dbReference type="GO" id="GO:0005509">
    <property type="term" value="F:calcium ion binding"/>
    <property type="evidence" value="ECO:0007669"/>
    <property type="project" value="UniProtKB-UniRule"/>
</dbReference>
<dbReference type="EMBL" id="JAIWYP010000004">
    <property type="protein sequence ID" value="KAH3831083.1"/>
    <property type="molecule type" value="Genomic_DNA"/>
</dbReference>
<evidence type="ECO:0000313" key="4">
    <source>
        <dbReference type="Proteomes" id="UP000828390"/>
    </source>
</evidence>
<protein>
    <recommendedName>
        <fullName evidence="2">Cadherin domain-containing protein</fullName>
    </recommendedName>
</protein>
<comment type="caution">
    <text evidence="3">The sequence shown here is derived from an EMBL/GenBank/DDBJ whole genome shotgun (WGS) entry which is preliminary data.</text>
</comment>
<name>A0A9D4H9L5_DREPO</name>
<reference evidence="3" key="2">
    <citation type="submission" date="2020-11" db="EMBL/GenBank/DDBJ databases">
        <authorList>
            <person name="McCartney M.A."/>
            <person name="Auch B."/>
            <person name="Kono T."/>
            <person name="Mallez S."/>
            <person name="Becker A."/>
            <person name="Gohl D.M."/>
            <person name="Silverstein K.A.T."/>
            <person name="Koren S."/>
            <person name="Bechman K.B."/>
            <person name="Herman A."/>
            <person name="Abrahante J.E."/>
            <person name="Garbe J."/>
        </authorList>
    </citation>
    <scope>NUCLEOTIDE SEQUENCE</scope>
    <source>
        <strain evidence="3">Duluth1</strain>
        <tissue evidence="3">Whole animal</tissue>
    </source>
</reference>
<dbReference type="Pfam" id="PF00028">
    <property type="entry name" value="Cadherin"/>
    <property type="match status" value="1"/>
</dbReference>
<evidence type="ECO:0000256" key="1">
    <source>
        <dbReference type="PROSITE-ProRule" id="PRU00043"/>
    </source>
</evidence>
<evidence type="ECO:0000259" key="2">
    <source>
        <dbReference type="PROSITE" id="PS50268"/>
    </source>
</evidence>
<reference evidence="3" key="1">
    <citation type="journal article" date="2019" name="bioRxiv">
        <title>The Genome of the Zebra Mussel, Dreissena polymorpha: A Resource for Invasive Species Research.</title>
        <authorList>
            <person name="McCartney M.A."/>
            <person name="Auch B."/>
            <person name="Kono T."/>
            <person name="Mallez S."/>
            <person name="Zhang Y."/>
            <person name="Obille A."/>
            <person name="Becker A."/>
            <person name="Abrahante J.E."/>
            <person name="Garbe J."/>
            <person name="Badalamenti J.P."/>
            <person name="Herman A."/>
            <person name="Mangelson H."/>
            <person name="Liachko I."/>
            <person name="Sullivan S."/>
            <person name="Sone E.D."/>
            <person name="Koren S."/>
            <person name="Silverstein K.A.T."/>
            <person name="Beckman K.B."/>
            <person name="Gohl D.M."/>
        </authorList>
    </citation>
    <scope>NUCLEOTIDE SEQUENCE</scope>
    <source>
        <strain evidence="3">Duluth1</strain>
        <tissue evidence="3">Whole animal</tissue>
    </source>
</reference>
<keyword evidence="1" id="KW-0106">Calcium</keyword>
<feature type="domain" description="Cadherin" evidence="2">
    <location>
        <begin position="14"/>
        <end position="63"/>
    </location>
</feature>
<gene>
    <name evidence="3" type="ORF">DPMN_104344</name>
</gene>
<evidence type="ECO:0000313" key="3">
    <source>
        <dbReference type="EMBL" id="KAH3831083.1"/>
    </source>
</evidence>
<dbReference type="Proteomes" id="UP000828390">
    <property type="component" value="Unassembled WGS sequence"/>
</dbReference>
<dbReference type="GO" id="GO:0007156">
    <property type="term" value="P:homophilic cell adhesion via plasma membrane adhesion molecules"/>
    <property type="evidence" value="ECO:0007669"/>
    <property type="project" value="InterPro"/>
</dbReference>
<dbReference type="SUPFAM" id="SSF49313">
    <property type="entry name" value="Cadherin-like"/>
    <property type="match status" value="1"/>
</dbReference>
<accession>A0A9D4H9L5</accession>
<dbReference type="CDD" id="cd11304">
    <property type="entry name" value="Cadherin_repeat"/>
    <property type="match status" value="1"/>
</dbReference>
<dbReference type="GO" id="GO:0016020">
    <property type="term" value="C:membrane"/>
    <property type="evidence" value="ECO:0007669"/>
    <property type="project" value="InterPro"/>
</dbReference>
<dbReference type="AlphaFoldDB" id="A0A9D4H9L5"/>
<dbReference type="InterPro" id="IPR002126">
    <property type="entry name" value="Cadherin-like_dom"/>
</dbReference>